<dbReference type="Pfam" id="PF00106">
    <property type="entry name" value="adh_short"/>
    <property type="match status" value="1"/>
</dbReference>
<proteinExistence type="inferred from homology"/>
<gene>
    <name evidence="3" type="ORF">M422DRAFT_85592</name>
</gene>
<dbReference type="GO" id="GO:0016020">
    <property type="term" value="C:membrane"/>
    <property type="evidence" value="ECO:0007669"/>
    <property type="project" value="TreeGrafter"/>
</dbReference>
<accession>A0A0C9V3W8</accession>
<feature type="non-terminal residue" evidence="3">
    <location>
        <position position="131"/>
    </location>
</feature>
<dbReference type="HOGENOM" id="CLU_010194_2_6_1"/>
<evidence type="ECO:0000256" key="2">
    <source>
        <dbReference type="ARBA" id="ARBA00023002"/>
    </source>
</evidence>
<keyword evidence="4" id="KW-1185">Reference proteome</keyword>
<evidence type="ECO:0000313" key="3">
    <source>
        <dbReference type="EMBL" id="KIJ36407.1"/>
    </source>
</evidence>
<organism evidence="3 4">
    <name type="scientific">Sphaerobolus stellatus (strain SS14)</name>
    <dbReference type="NCBI Taxonomy" id="990650"/>
    <lineage>
        <taxon>Eukaryota</taxon>
        <taxon>Fungi</taxon>
        <taxon>Dikarya</taxon>
        <taxon>Basidiomycota</taxon>
        <taxon>Agaricomycotina</taxon>
        <taxon>Agaricomycetes</taxon>
        <taxon>Phallomycetidae</taxon>
        <taxon>Geastrales</taxon>
        <taxon>Sphaerobolaceae</taxon>
        <taxon>Sphaerobolus</taxon>
    </lineage>
</organism>
<name>A0A0C9V3W8_SPHS4</name>
<comment type="similarity">
    <text evidence="1">Belongs to the short-chain dehydrogenases/reductases (SDR) family.</text>
</comment>
<reference evidence="3 4" key="1">
    <citation type="submission" date="2014-06" db="EMBL/GenBank/DDBJ databases">
        <title>Evolutionary Origins and Diversification of the Mycorrhizal Mutualists.</title>
        <authorList>
            <consortium name="DOE Joint Genome Institute"/>
            <consortium name="Mycorrhizal Genomics Consortium"/>
            <person name="Kohler A."/>
            <person name="Kuo A."/>
            <person name="Nagy L.G."/>
            <person name="Floudas D."/>
            <person name="Copeland A."/>
            <person name="Barry K.W."/>
            <person name="Cichocki N."/>
            <person name="Veneault-Fourrey C."/>
            <person name="LaButti K."/>
            <person name="Lindquist E.A."/>
            <person name="Lipzen A."/>
            <person name="Lundell T."/>
            <person name="Morin E."/>
            <person name="Murat C."/>
            <person name="Riley R."/>
            <person name="Ohm R."/>
            <person name="Sun H."/>
            <person name="Tunlid A."/>
            <person name="Henrissat B."/>
            <person name="Grigoriev I.V."/>
            <person name="Hibbett D.S."/>
            <person name="Martin F."/>
        </authorList>
    </citation>
    <scope>NUCLEOTIDE SEQUENCE [LARGE SCALE GENOMIC DNA]</scope>
    <source>
        <strain evidence="3 4">SS14</strain>
    </source>
</reference>
<evidence type="ECO:0000256" key="1">
    <source>
        <dbReference type="ARBA" id="ARBA00006484"/>
    </source>
</evidence>
<dbReference type="Gene3D" id="3.40.50.720">
    <property type="entry name" value="NAD(P)-binding Rossmann-like Domain"/>
    <property type="match status" value="1"/>
</dbReference>
<dbReference type="InterPro" id="IPR002347">
    <property type="entry name" value="SDR_fam"/>
</dbReference>
<dbReference type="EMBL" id="KN837178">
    <property type="protein sequence ID" value="KIJ36407.1"/>
    <property type="molecule type" value="Genomic_DNA"/>
</dbReference>
<dbReference type="OrthoDB" id="37659at2759"/>
<evidence type="ECO:0000313" key="4">
    <source>
        <dbReference type="Proteomes" id="UP000054279"/>
    </source>
</evidence>
<sequence length="131" mass="14687">IAIEGATAGIGRALARDIHRLPSRPTVIVSGRRQERLDELVKEGRMKGGRMESIQIDLMAGNAKLKEFAQDTVKRFPELDTIIFASGIQHVIDFKNPSDDVLDLITDEFTTNYTSIVRLIHHFLPHLLKIG</sequence>
<dbReference type="PANTHER" id="PTHR44196:SF1">
    <property type="entry name" value="DEHYDROGENASE_REDUCTASE SDR FAMILY MEMBER 7B"/>
    <property type="match status" value="1"/>
</dbReference>
<feature type="non-terminal residue" evidence="3">
    <location>
        <position position="1"/>
    </location>
</feature>
<dbReference type="PANTHER" id="PTHR44196">
    <property type="entry name" value="DEHYDROGENASE/REDUCTASE SDR FAMILY MEMBER 7B"/>
    <property type="match status" value="1"/>
</dbReference>
<dbReference type="AlphaFoldDB" id="A0A0C9V3W8"/>
<dbReference type="Proteomes" id="UP000054279">
    <property type="component" value="Unassembled WGS sequence"/>
</dbReference>
<dbReference type="SUPFAM" id="SSF51735">
    <property type="entry name" value="NAD(P)-binding Rossmann-fold domains"/>
    <property type="match status" value="1"/>
</dbReference>
<dbReference type="GO" id="GO:0016491">
    <property type="term" value="F:oxidoreductase activity"/>
    <property type="evidence" value="ECO:0007669"/>
    <property type="project" value="UniProtKB-KW"/>
</dbReference>
<keyword evidence="2" id="KW-0560">Oxidoreductase</keyword>
<dbReference type="InterPro" id="IPR036291">
    <property type="entry name" value="NAD(P)-bd_dom_sf"/>
</dbReference>
<protein>
    <submittedName>
        <fullName evidence="3">Uncharacterized protein</fullName>
    </submittedName>
</protein>